<keyword evidence="4" id="KW-1185">Reference proteome</keyword>
<dbReference type="PANTHER" id="PTHR31286">
    <property type="entry name" value="GLYCINE-RICH CELL WALL STRUCTURAL PROTEIN 1.8-LIKE"/>
    <property type="match status" value="1"/>
</dbReference>
<name>A0AAV1DW58_OLDCO</name>
<feature type="domain" description="DUF4283" evidence="2">
    <location>
        <begin position="2"/>
        <end position="45"/>
    </location>
</feature>
<feature type="compositionally biased region" description="Polar residues" evidence="1">
    <location>
        <begin position="224"/>
        <end position="265"/>
    </location>
</feature>
<evidence type="ECO:0000256" key="1">
    <source>
        <dbReference type="SAM" id="MobiDB-lite"/>
    </source>
</evidence>
<dbReference type="Proteomes" id="UP001161247">
    <property type="component" value="Chromosome 7"/>
</dbReference>
<sequence length="286" mass="31671">MDLERDYFLVKFRNAGDFQRILNSGPLYFYGTYFHVRKWDSFFDPVTDHVKSLTVWARMPGFPVHYYNKNFLRYIGTLLGRVVQIYHQTAAESRGNFTRRAMESRASDSKLPFQSVKIAGTGTSAYDRIEGRQGSEKTESPADKGSTSTQARGTRFDLLISLGDDGGEDQLGAAVPEKMDDESDKMSTPPTQSLSFLGARKASTREQISSAKGGACPLPKTQKKPNMSHNPTEMAQNSATLTQQPAQQVASNPISFLTAETQKAPQAQKEFTAHLAPTTLDLPSTK</sequence>
<dbReference type="EMBL" id="OX459124">
    <property type="protein sequence ID" value="CAI9112161.1"/>
    <property type="molecule type" value="Genomic_DNA"/>
</dbReference>
<evidence type="ECO:0000313" key="3">
    <source>
        <dbReference type="EMBL" id="CAI9112161.1"/>
    </source>
</evidence>
<feature type="region of interest" description="Disordered" evidence="1">
    <location>
        <begin position="124"/>
        <end position="154"/>
    </location>
</feature>
<protein>
    <submittedName>
        <fullName evidence="3">OLC1v1012554C1</fullName>
    </submittedName>
</protein>
<organism evidence="3 4">
    <name type="scientific">Oldenlandia corymbosa var. corymbosa</name>
    <dbReference type="NCBI Taxonomy" id="529605"/>
    <lineage>
        <taxon>Eukaryota</taxon>
        <taxon>Viridiplantae</taxon>
        <taxon>Streptophyta</taxon>
        <taxon>Embryophyta</taxon>
        <taxon>Tracheophyta</taxon>
        <taxon>Spermatophyta</taxon>
        <taxon>Magnoliopsida</taxon>
        <taxon>eudicotyledons</taxon>
        <taxon>Gunneridae</taxon>
        <taxon>Pentapetalae</taxon>
        <taxon>asterids</taxon>
        <taxon>lamiids</taxon>
        <taxon>Gentianales</taxon>
        <taxon>Rubiaceae</taxon>
        <taxon>Rubioideae</taxon>
        <taxon>Spermacoceae</taxon>
        <taxon>Hedyotis-Oldenlandia complex</taxon>
        <taxon>Oldenlandia</taxon>
    </lineage>
</organism>
<feature type="region of interest" description="Disordered" evidence="1">
    <location>
        <begin position="177"/>
        <end position="286"/>
    </location>
</feature>
<dbReference type="PANTHER" id="PTHR31286:SF99">
    <property type="entry name" value="DUF4283 DOMAIN-CONTAINING PROTEIN"/>
    <property type="match status" value="1"/>
</dbReference>
<dbReference type="AlphaFoldDB" id="A0AAV1DW58"/>
<accession>A0AAV1DW58</accession>
<feature type="compositionally biased region" description="Basic and acidic residues" evidence="1">
    <location>
        <begin position="127"/>
        <end position="142"/>
    </location>
</feature>
<evidence type="ECO:0000313" key="4">
    <source>
        <dbReference type="Proteomes" id="UP001161247"/>
    </source>
</evidence>
<feature type="compositionally biased region" description="Polar residues" evidence="1">
    <location>
        <begin position="186"/>
        <end position="195"/>
    </location>
</feature>
<gene>
    <name evidence="3" type="ORF">OLC1_LOCUS19407</name>
</gene>
<proteinExistence type="predicted"/>
<dbReference type="InterPro" id="IPR040256">
    <property type="entry name" value="At4g02000-like"/>
</dbReference>
<reference evidence="3" key="1">
    <citation type="submission" date="2023-03" db="EMBL/GenBank/DDBJ databases">
        <authorList>
            <person name="Julca I."/>
        </authorList>
    </citation>
    <scope>NUCLEOTIDE SEQUENCE</scope>
</reference>
<dbReference type="InterPro" id="IPR025558">
    <property type="entry name" value="DUF4283"/>
</dbReference>
<evidence type="ECO:0000259" key="2">
    <source>
        <dbReference type="Pfam" id="PF14111"/>
    </source>
</evidence>
<dbReference type="Pfam" id="PF14111">
    <property type="entry name" value="DUF4283"/>
    <property type="match status" value="1"/>
</dbReference>